<dbReference type="Gene3D" id="3.40.50.10420">
    <property type="entry name" value="NagB/RpiA/CoA transferase-like"/>
    <property type="match status" value="1"/>
</dbReference>
<dbReference type="STRING" id="2741.SAMN04489866_11021"/>
<dbReference type="AlphaFoldDB" id="A0A1G6YP50"/>
<feature type="binding site" evidence="4">
    <location>
        <begin position="132"/>
        <end position="140"/>
    </location>
    <ligand>
        <name>ATP</name>
        <dbReference type="ChEBI" id="CHEBI:30616"/>
    </ligand>
</feature>
<keyword evidence="2 4" id="KW-0547">Nucleotide-binding</keyword>
<evidence type="ECO:0000256" key="3">
    <source>
        <dbReference type="ARBA" id="ARBA00022840"/>
    </source>
</evidence>
<dbReference type="GO" id="GO:0030272">
    <property type="term" value="F:5-formyltetrahydrofolate cyclo-ligase activity"/>
    <property type="evidence" value="ECO:0007669"/>
    <property type="project" value="UniProtKB-EC"/>
</dbReference>
<dbReference type="InterPro" id="IPR002698">
    <property type="entry name" value="FTHF_cligase"/>
</dbReference>
<organism evidence="6 7">
    <name type="scientific">Peptococcus niger</name>
    <dbReference type="NCBI Taxonomy" id="2741"/>
    <lineage>
        <taxon>Bacteria</taxon>
        <taxon>Bacillati</taxon>
        <taxon>Bacillota</taxon>
        <taxon>Clostridia</taxon>
        <taxon>Eubacteriales</taxon>
        <taxon>Peptococcaceae</taxon>
        <taxon>Peptococcus</taxon>
    </lineage>
</organism>
<dbReference type="RefSeq" id="WP_091792117.1">
    <property type="nucleotide sequence ID" value="NZ_FNAF01000010.1"/>
</dbReference>
<dbReference type="Pfam" id="PF01812">
    <property type="entry name" value="5-FTHF_cyc-lig"/>
    <property type="match status" value="1"/>
</dbReference>
<proteinExistence type="inferred from homology"/>
<dbReference type="InterPro" id="IPR037171">
    <property type="entry name" value="NagB/RpiA_transferase-like"/>
</dbReference>
<dbReference type="GO" id="GO:0046872">
    <property type="term" value="F:metal ion binding"/>
    <property type="evidence" value="ECO:0007669"/>
    <property type="project" value="UniProtKB-KW"/>
</dbReference>
<dbReference type="InterPro" id="IPR024185">
    <property type="entry name" value="FTHF_cligase-like_sf"/>
</dbReference>
<dbReference type="EMBL" id="FNAF01000010">
    <property type="protein sequence ID" value="SDD91425.1"/>
    <property type="molecule type" value="Genomic_DNA"/>
</dbReference>
<dbReference type="SUPFAM" id="SSF100950">
    <property type="entry name" value="NagB/RpiA/CoA transferase-like"/>
    <property type="match status" value="1"/>
</dbReference>
<keyword evidence="6" id="KW-0436">Ligase</keyword>
<dbReference type="PIRSF" id="PIRSF006806">
    <property type="entry name" value="FTHF_cligase"/>
    <property type="match status" value="1"/>
</dbReference>
<dbReference type="GO" id="GO:0005524">
    <property type="term" value="F:ATP binding"/>
    <property type="evidence" value="ECO:0007669"/>
    <property type="project" value="UniProtKB-KW"/>
</dbReference>
<dbReference type="PANTHER" id="PTHR23407:SF1">
    <property type="entry name" value="5-FORMYLTETRAHYDROFOLATE CYCLO-LIGASE"/>
    <property type="match status" value="1"/>
</dbReference>
<comment type="cofactor">
    <cofactor evidence="5">
        <name>Mg(2+)</name>
        <dbReference type="ChEBI" id="CHEBI:18420"/>
    </cofactor>
</comment>
<feature type="binding site" evidence="4">
    <location>
        <position position="49"/>
    </location>
    <ligand>
        <name>substrate</name>
    </ligand>
</feature>
<accession>A0A1G6YP50</accession>
<keyword evidence="7" id="KW-1185">Reference proteome</keyword>
<keyword evidence="5" id="KW-0460">Magnesium</keyword>
<protein>
    <recommendedName>
        <fullName evidence="5">5-formyltetrahydrofolate cyclo-ligase</fullName>
        <ecNumber evidence="5">6.3.3.2</ecNumber>
    </recommendedName>
</protein>
<keyword evidence="3 4" id="KW-0067">ATP-binding</keyword>
<evidence type="ECO:0000313" key="6">
    <source>
        <dbReference type="EMBL" id="SDD91425.1"/>
    </source>
</evidence>
<dbReference type="Proteomes" id="UP000198995">
    <property type="component" value="Unassembled WGS sequence"/>
</dbReference>
<evidence type="ECO:0000256" key="4">
    <source>
        <dbReference type="PIRSR" id="PIRSR006806-1"/>
    </source>
</evidence>
<dbReference type="GO" id="GO:0009396">
    <property type="term" value="P:folic acid-containing compound biosynthetic process"/>
    <property type="evidence" value="ECO:0007669"/>
    <property type="project" value="TreeGrafter"/>
</dbReference>
<gene>
    <name evidence="6" type="ORF">SAMN04489866_11021</name>
</gene>
<evidence type="ECO:0000256" key="1">
    <source>
        <dbReference type="ARBA" id="ARBA00010638"/>
    </source>
</evidence>
<dbReference type="GO" id="GO:0035999">
    <property type="term" value="P:tetrahydrofolate interconversion"/>
    <property type="evidence" value="ECO:0007669"/>
    <property type="project" value="TreeGrafter"/>
</dbReference>
<dbReference type="OrthoDB" id="9801938at2"/>
<dbReference type="PANTHER" id="PTHR23407">
    <property type="entry name" value="ATPASE INHIBITOR/5-FORMYLTETRAHYDROFOLATE CYCLO-LIGASE"/>
    <property type="match status" value="1"/>
</dbReference>
<dbReference type="NCBIfam" id="TIGR02727">
    <property type="entry name" value="MTHFS_bact"/>
    <property type="match status" value="1"/>
</dbReference>
<keyword evidence="5" id="KW-0479">Metal-binding</keyword>
<evidence type="ECO:0000256" key="5">
    <source>
        <dbReference type="RuleBase" id="RU361279"/>
    </source>
</evidence>
<reference evidence="6 7" key="1">
    <citation type="submission" date="2016-10" db="EMBL/GenBank/DDBJ databases">
        <authorList>
            <person name="de Groot N.N."/>
        </authorList>
    </citation>
    <scope>NUCLEOTIDE SEQUENCE [LARGE SCALE GENOMIC DNA]</scope>
    <source>
        <strain evidence="6 7">DSM 20475</strain>
    </source>
</reference>
<dbReference type="EC" id="6.3.3.2" evidence="5"/>
<comment type="catalytic activity">
    <reaction evidence="5">
        <text>(6S)-5-formyl-5,6,7,8-tetrahydrofolate + ATP = (6R)-5,10-methenyltetrahydrofolate + ADP + phosphate</text>
        <dbReference type="Rhea" id="RHEA:10488"/>
        <dbReference type="ChEBI" id="CHEBI:30616"/>
        <dbReference type="ChEBI" id="CHEBI:43474"/>
        <dbReference type="ChEBI" id="CHEBI:57455"/>
        <dbReference type="ChEBI" id="CHEBI:57457"/>
        <dbReference type="ChEBI" id="CHEBI:456216"/>
        <dbReference type="EC" id="6.3.3.2"/>
    </reaction>
</comment>
<evidence type="ECO:0000313" key="7">
    <source>
        <dbReference type="Proteomes" id="UP000198995"/>
    </source>
</evidence>
<name>A0A1G6YP50_PEPNI</name>
<evidence type="ECO:0000256" key="2">
    <source>
        <dbReference type="ARBA" id="ARBA00022741"/>
    </source>
</evidence>
<feature type="binding site" evidence="4">
    <location>
        <position position="54"/>
    </location>
    <ligand>
        <name>substrate</name>
    </ligand>
</feature>
<comment type="similarity">
    <text evidence="1 5">Belongs to the 5-formyltetrahydrofolate cyclo-ligase family.</text>
</comment>
<sequence>MTAEELRKQMTEARQALSPEAREAAAQSFTERLCALPEWLRADTVALFLSFGSELDTRSVIETAFSEGKQVLLPICQKDYHMIFSVYTPTTPLITTGMGLEEIAPEAIQEVPPENIDFCLVPGLVFDDTGARIGYGAGFYDRFLPRLSEGTAIIGAGYDCQVIKNSPIPQKDTDVRLPMIVTEQGIYRSTKML</sequence>